<feature type="compositionally biased region" description="Polar residues" evidence="1">
    <location>
        <begin position="234"/>
        <end position="244"/>
    </location>
</feature>
<dbReference type="EMBL" id="CALNXK010000211">
    <property type="protein sequence ID" value="CAH3176286.1"/>
    <property type="molecule type" value="Genomic_DNA"/>
</dbReference>
<comment type="caution">
    <text evidence="2">The sequence shown here is derived from an EMBL/GenBank/DDBJ whole genome shotgun (WGS) entry which is preliminary data.</text>
</comment>
<feature type="compositionally biased region" description="Basic and acidic residues" evidence="1">
    <location>
        <begin position="222"/>
        <end position="233"/>
    </location>
</feature>
<organism evidence="2 3">
    <name type="scientific">Porites lobata</name>
    <dbReference type="NCBI Taxonomy" id="104759"/>
    <lineage>
        <taxon>Eukaryota</taxon>
        <taxon>Metazoa</taxon>
        <taxon>Cnidaria</taxon>
        <taxon>Anthozoa</taxon>
        <taxon>Hexacorallia</taxon>
        <taxon>Scleractinia</taxon>
        <taxon>Fungiina</taxon>
        <taxon>Poritidae</taxon>
        <taxon>Porites</taxon>
    </lineage>
</organism>
<reference evidence="2 3" key="1">
    <citation type="submission" date="2022-05" db="EMBL/GenBank/DDBJ databases">
        <authorList>
            <consortium name="Genoscope - CEA"/>
            <person name="William W."/>
        </authorList>
    </citation>
    <scope>NUCLEOTIDE SEQUENCE [LARGE SCALE GENOMIC DNA]</scope>
</reference>
<evidence type="ECO:0000313" key="3">
    <source>
        <dbReference type="Proteomes" id="UP001159405"/>
    </source>
</evidence>
<feature type="region of interest" description="Disordered" evidence="1">
    <location>
        <begin position="222"/>
        <end position="255"/>
    </location>
</feature>
<dbReference type="PANTHER" id="PTHR33845:SF1">
    <property type="entry name" value="C2H2-TYPE DOMAIN-CONTAINING PROTEIN"/>
    <property type="match status" value="1"/>
</dbReference>
<evidence type="ECO:0000313" key="2">
    <source>
        <dbReference type="EMBL" id="CAH3176286.1"/>
    </source>
</evidence>
<feature type="region of interest" description="Disordered" evidence="1">
    <location>
        <begin position="142"/>
        <end position="180"/>
    </location>
</feature>
<sequence>MSQFSCSSAVHCTSECDVSTRYPDRTQFFPLKSCVSDVKAHLRELQATQSCVASERELILARVGLFDKEGKDMVVCPKHRVLLGVKYCPSRKCQHPLHGRRKGKVSRGVNLKMSKEIKERWDVLVPVGSGACRQCRGDHLRNVGSTDADSEVQDPGLASTSHPEPQIHEPSRSTESAEEIVEPAQLLPPATEESEQLSAAPALHVRFQEDLHYFFLFQHSDRDSDPSDRHSDALSRTSSGSQESLGAAETSAEWQPTPQIQQRLYYLNNFLRMATEGRVSPVCGASLKKSLAGLDSTQTDGVQALATLEDITHQLKQAGLDSTTADNILMRLKAGRQYLKTDFKIHTASEFPCADHCRVFALSRTEKEYNGQCQHQHTITCDRCEDLKNAVSDLQLALDSGEVHLSPDKREELQHDLSCAAPSIEDWKSHFLRSVHQDVAKSEIDDSLKPSQVLLIMDWAMKFVPTSFRETQRDWFGKKGKSWHLSTRTYIHLFDECNQNWFSISSIIEDSLTTMKREKSRLNEAFLRSDNAGCYHCAFLLLSLPSLGQRVGVRIARYDFSEAQAGKDICDRRAAALKGHIRRYINEGNDVKTASDMKAAIDSHGGVKGCYSVVCKVAERSQNMTKHSLSGIQSLNNFVFTESGEMISWRAYNVRPGKVFSAASLARLGTPDKLTSSPGIQ</sequence>
<keyword evidence="3" id="KW-1185">Reference proteome</keyword>
<evidence type="ECO:0000256" key="1">
    <source>
        <dbReference type="SAM" id="MobiDB-lite"/>
    </source>
</evidence>
<name>A0ABN8RFT4_9CNID</name>
<proteinExistence type="predicted"/>
<dbReference type="Proteomes" id="UP001159405">
    <property type="component" value="Unassembled WGS sequence"/>
</dbReference>
<protein>
    <submittedName>
        <fullName evidence="2">Uncharacterized protein</fullName>
    </submittedName>
</protein>
<gene>
    <name evidence="2" type="ORF">PLOB_00018091</name>
</gene>
<dbReference type="PANTHER" id="PTHR33845">
    <property type="entry name" value="C2H2-TYPE DOMAIN-CONTAINING PROTEIN"/>
    <property type="match status" value="1"/>
</dbReference>
<accession>A0ABN8RFT4</accession>